<reference evidence="1 2" key="1">
    <citation type="submission" date="2015-06" db="EMBL/GenBank/DDBJ databases">
        <title>New insights into the roles of widespread benthic archaea in carbon and nitrogen cycling.</title>
        <authorList>
            <person name="Lazar C.S."/>
            <person name="Baker B.J."/>
            <person name="Seitz K.W."/>
            <person name="Hyde A.S."/>
            <person name="Dick G.J."/>
            <person name="Hinrichs K.-U."/>
            <person name="Teske A.P."/>
        </authorList>
    </citation>
    <scope>NUCLEOTIDE SEQUENCE [LARGE SCALE GENOMIC DNA]</scope>
    <source>
        <strain evidence="1">DG-45</strain>
    </source>
</reference>
<gene>
    <name evidence="1" type="ORF">AC482_01590</name>
</gene>
<evidence type="ECO:0000313" key="1">
    <source>
        <dbReference type="EMBL" id="KON31220.1"/>
    </source>
</evidence>
<dbReference type="AlphaFoldDB" id="A0A0M0BS67"/>
<proteinExistence type="predicted"/>
<dbReference type="EMBL" id="LFWZ01000010">
    <property type="protein sequence ID" value="KON31220.1"/>
    <property type="molecule type" value="Genomic_DNA"/>
</dbReference>
<name>A0A0M0BS67_9ARCH</name>
<organism evidence="1 2">
    <name type="scientific">miscellaneous Crenarchaeota group-15 archaeon DG-45</name>
    <dbReference type="NCBI Taxonomy" id="1685127"/>
    <lineage>
        <taxon>Archaea</taxon>
        <taxon>Candidatus Bathyarchaeota</taxon>
        <taxon>MCG-15</taxon>
    </lineage>
</organism>
<sequence>MDEAMVCDICGSETRVRHGLDLRQGVWCCPRCLRIFRSIQMHYAERGYSNERCVAILRGVVEKQKRRGSWDGAPA</sequence>
<accession>A0A0M0BS67</accession>
<comment type="caution">
    <text evidence="1">The sequence shown here is derived from an EMBL/GenBank/DDBJ whole genome shotgun (WGS) entry which is preliminary data.</text>
</comment>
<protein>
    <submittedName>
        <fullName evidence="1">Uncharacterized protein</fullName>
    </submittedName>
</protein>
<dbReference type="Proteomes" id="UP000037210">
    <property type="component" value="Unassembled WGS sequence"/>
</dbReference>
<evidence type="ECO:0000313" key="2">
    <source>
        <dbReference type="Proteomes" id="UP000037210"/>
    </source>
</evidence>